<dbReference type="RefSeq" id="WP_013446255.1">
    <property type="nucleotide sequence ID" value="NC_014734.1"/>
</dbReference>
<keyword evidence="6 15" id="KW-0808">Transferase</keyword>
<dbReference type="Proteomes" id="UP000008718">
    <property type="component" value="Chromosome"/>
</dbReference>
<dbReference type="FunFam" id="3.40.50.620:FF:000021">
    <property type="entry name" value="Riboflavin biosynthesis protein"/>
    <property type="match status" value="1"/>
</dbReference>
<proteinExistence type="inferred from homology"/>
<evidence type="ECO:0000256" key="13">
    <source>
        <dbReference type="ARBA" id="ARBA00047880"/>
    </source>
</evidence>
<evidence type="ECO:0000256" key="4">
    <source>
        <dbReference type="ARBA" id="ARBA00022630"/>
    </source>
</evidence>
<dbReference type="NCBIfam" id="NF004162">
    <property type="entry name" value="PRK05627.1-5"/>
    <property type="match status" value="1"/>
</dbReference>
<comment type="similarity">
    <text evidence="15">Belongs to the ribF family.</text>
</comment>
<evidence type="ECO:0000256" key="3">
    <source>
        <dbReference type="ARBA" id="ARBA00005201"/>
    </source>
</evidence>
<reference evidence="17 18" key="2">
    <citation type="journal article" date="2011" name="Stand. Genomic Sci.">
        <title>Complete genome sequence of Paludibacter propionicigenes type strain (WB4).</title>
        <authorList>
            <person name="Gronow S."/>
            <person name="Munk C."/>
            <person name="Lapidus A."/>
            <person name="Nolan M."/>
            <person name="Lucas S."/>
            <person name="Hammon N."/>
            <person name="Deshpande S."/>
            <person name="Cheng J.F."/>
            <person name="Tapia R."/>
            <person name="Han C."/>
            <person name="Goodwin L."/>
            <person name="Pitluck S."/>
            <person name="Liolios K."/>
            <person name="Ivanova N."/>
            <person name="Mavromatis K."/>
            <person name="Mikhailova N."/>
            <person name="Pati A."/>
            <person name="Chen A."/>
            <person name="Palaniappan K."/>
            <person name="Land M."/>
            <person name="Hauser L."/>
            <person name="Chang Y.J."/>
            <person name="Jeffries C.D."/>
            <person name="Brambilla E."/>
            <person name="Rohde M."/>
            <person name="Goker M."/>
            <person name="Detter J.C."/>
            <person name="Woyke T."/>
            <person name="Bristow J."/>
            <person name="Eisen J.A."/>
            <person name="Markowitz V."/>
            <person name="Hugenholtz P."/>
            <person name="Kyrpides N.C."/>
            <person name="Klenk H.P."/>
        </authorList>
    </citation>
    <scope>NUCLEOTIDE SEQUENCE [LARGE SCALE GENOMIC DNA]</scope>
    <source>
        <strain evidence="18">DSM 17365 / JCM 13257 / WB4</strain>
    </source>
</reference>
<dbReference type="UniPathway" id="UPA00277">
    <property type="reaction ID" value="UER00407"/>
</dbReference>
<evidence type="ECO:0000313" key="17">
    <source>
        <dbReference type="EMBL" id="ADQ80886.1"/>
    </source>
</evidence>
<evidence type="ECO:0000256" key="14">
    <source>
        <dbReference type="ARBA" id="ARBA00049494"/>
    </source>
</evidence>
<keyword evidence="18" id="KW-1185">Reference proteome</keyword>
<evidence type="ECO:0000256" key="1">
    <source>
        <dbReference type="ARBA" id="ARBA00002121"/>
    </source>
</evidence>
<dbReference type="GO" id="GO:0009231">
    <property type="term" value="P:riboflavin biosynthetic process"/>
    <property type="evidence" value="ECO:0007669"/>
    <property type="project" value="InterPro"/>
</dbReference>
<keyword evidence="11 15" id="KW-0067">ATP-binding</keyword>
<evidence type="ECO:0000256" key="12">
    <source>
        <dbReference type="ARBA" id="ARBA00023268"/>
    </source>
</evidence>
<accession>E4T842</accession>
<dbReference type="UniPathway" id="UPA00276">
    <property type="reaction ID" value="UER00406"/>
</dbReference>
<dbReference type="PIRSF" id="PIRSF004491">
    <property type="entry name" value="FAD_Synth"/>
    <property type="match status" value="1"/>
</dbReference>
<name>E4T842_PALPW</name>
<dbReference type="EMBL" id="CP002345">
    <property type="protein sequence ID" value="ADQ80886.1"/>
    <property type="molecule type" value="Genomic_DNA"/>
</dbReference>
<sequence>MDIIYSSDKISLPPCIATVGFFDGVHAGHRFLINELKERASAEKLKSVVVTFATHPHKVLNDDFTPELLSTLAEKLQLLESTGIDYCIVLNFTKEMAALSAFDFLKLVLSGQYNVRSLLVGHDHRFGHNRQDGFPEYKAYGEKLGMKVTQAKRFSTSEIQHISSSQIRLALHRGEIGAANDILTYNYSFTGKVTNGFKIGRKIGFPTANLVPENSEKLIPPFGVYAVLVYWQNEVYKGMMNIGTRPTLNNGYHTSLEVHIIDFDEDIYNQLIRIEFIQKIRDEKKFNGVDELIEQLGKDKQFVIDTNLNTKNE</sequence>
<dbReference type="SMART" id="SM00904">
    <property type="entry name" value="Flavokinase"/>
    <property type="match status" value="1"/>
</dbReference>
<evidence type="ECO:0000256" key="5">
    <source>
        <dbReference type="ARBA" id="ARBA00022643"/>
    </source>
</evidence>
<dbReference type="Pfam" id="PF01687">
    <property type="entry name" value="Flavokinase"/>
    <property type="match status" value="1"/>
</dbReference>
<dbReference type="NCBIfam" id="TIGR00083">
    <property type="entry name" value="ribF"/>
    <property type="match status" value="1"/>
</dbReference>
<dbReference type="KEGG" id="ppn:Palpr_2756"/>
<dbReference type="GO" id="GO:0006747">
    <property type="term" value="P:FAD biosynthetic process"/>
    <property type="evidence" value="ECO:0007669"/>
    <property type="project" value="UniProtKB-UniRule"/>
</dbReference>
<dbReference type="GO" id="GO:0003919">
    <property type="term" value="F:FMN adenylyltransferase activity"/>
    <property type="evidence" value="ECO:0007669"/>
    <property type="project" value="UniProtKB-UniRule"/>
</dbReference>
<dbReference type="GO" id="GO:0009398">
    <property type="term" value="P:FMN biosynthetic process"/>
    <property type="evidence" value="ECO:0007669"/>
    <property type="project" value="UniProtKB-UniRule"/>
</dbReference>
<feature type="domain" description="Riboflavin kinase" evidence="16">
    <location>
        <begin position="182"/>
        <end position="308"/>
    </location>
</feature>
<comment type="function">
    <text evidence="1">Catalyzes the phosphorylation of riboflavin to FMN followed by the adenylation of FMN to FAD.</text>
</comment>
<comment type="pathway">
    <text evidence="2 15">Cofactor biosynthesis; FAD biosynthesis; FAD from FMN: step 1/1.</text>
</comment>
<evidence type="ECO:0000256" key="10">
    <source>
        <dbReference type="ARBA" id="ARBA00022827"/>
    </source>
</evidence>
<dbReference type="PANTHER" id="PTHR22749">
    <property type="entry name" value="RIBOFLAVIN KINASE/FMN ADENYLYLTRANSFERASE"/>
    <property type="match status" value="1"/>
</dbReference>
<comment type="catalytic activity">
    <reaction evidence="14 15">
        <text>FMN + ATP + H(+) = FAD + diphosphate</text>
        <dbReference type="Rhea" id="RHEA:17237"/>
        <dbReference type="ChEBI" id="CHEBI:15378"/>
        <dbReference type="ChEBI" id="CHEBI:30616"/>
        <dbReference type="ChEBI" id="CHEBI:33019"/>
        <dbReference type="ChEBI" id="CHEBI:57692"/>
        <dbReference type="ChEBI" id="CHEBI:58210"/>
        <dbReference type="EC" id="2.7.7.2"/>
    </reaction>
</comment>
<dbReference type="eggNOG" id="COG0196">
    <property type="taxonomic scope" value="Bacteria"/>
</dbReference>
<protein>
    <recommendedName>
        <fullName evidence="15">Riboflavin biosynthesis protein</fullName>
    </recommendedName>
    <domain>
        <recommendedName>
            <fullName evidence="15">Riboflavin kinase</fullName>
            <ecNumber evidence="15">2.7.1.26</ecNumber>
        </recommendedName>
        <alternativeName>
            <fullName evidence="15">Flavokinase</fullName>
        </alternativeName>
    </domain>
    <domain>
        <recommendedName>
            <fullName evidence="15">FMN adenylyltransferase</fullName>
            <ecNumber evidence="15">2.7.7.2</ecNumber>
        </recommendedName>
        <alternativeName>
            <fullName evidence="15">FAD pyrophosphorylase</fullName>
        </alternativeName>
        <alternativeName>
            <fullName evidence="15">FAD synthase</fullName>
        </alternativeName>
    </domain>
</protein>
<dbReference type="Gene3D" id="3.40.50.620">
    <property type="entry name" value="HUPs"/>
    <property type="match status" value="1"/>
</dbReference>
<dbReference type="GO" id="GO:0005524">
    <property type="term" value="F:ATP binding"/>
    <property type="evidence" value="ECO:0007669"/>
    <property type="project" value="UniProtKB-UniRule"/>
</dbReference>
<dbReference type="InterPro" id="IPR023465">
    <property type="entry name" value="Riboflavin_kinase_dom_sf"/>
</dbReference>
<dbReference type="CDD" id="cd02064">
    <property type="entry name" value="FAD_synthetase_N"/>
    <property type="match status" value="1"/>
</dbReference>
<evidence type="ECO:0000256" key="9">
    <source>
        <dbReference type="ARBA" id="ARBA00022777"/>
    </source>
</evidence>
<dbReference type="AlphaFoldDB" id="E4T842"/>
<gene>
    <name evidence="17" type="ordered locus">Palpr_2756</name>
</gene>
<dbReference type="GO" id="GO:0008531">
    <property type="term" value="F:riboflavin kinase activity"/>
    <property type="evidence" value="ECO:0007669"/>
    <property type="project" value="UniProtKB-UniRule"/>
</dbReference>
<keyword evidence="8 15" id="KW-0547">Nucleotide-binding</keyword>
<organism evidence="17 18">
    <name type="scientific">Paludibacter propionicigenes (strain DSM 17365 / JCM 13257 / WB4)</name>
    <dbReference type="NCBI Taxonomy" id="694427"/>
    <lineage>
        <taxon>Bacteria</taxon>
        <taxon>Pseudomonadati</taxon>
        <taxon>Bacteroidota</taxon>
        <taxon>Bacteroidia</taxon>
        <taxon>Bacteroidales</taxon>
        <taxon>Paludibacteraceae</taxon>
        <taxon>Paludibacter</taxon>
    </lineage>
</organism>
<evidence type="ECO:0000256" key="2">
    <source>
        <dbReference type="ARBA" id="ARBA00004726"/>
    </source>
</evidence>
<evidence type="ECO:0000256" key="6">
    <source>
        <dbReference type="ARBA" id="ARBA00022679"/>
    </source>
</evidence>
<keyword evidence="7 15" id="KW-0548">Nucleotidyltransferase</keyword>
<dbReference type="InterPro" id="IPR015864">
    <property type="entry name" value="FAD_synthase"/>
</dbReference>
<keyword evidence="12" id="KW-0511">Multifunctional enzyme</keyword>
<evidence type="ECO:0000259" key="16">
    <source>
        <dbReference type="SMART" id="SM00904"/>
    </source>
</evidence>
<evidence type="ECO:0000256" key="8">
    <source>
        <dbReference type="ARBA" id="ARBA00022741"/>
    </source>
</evidence>
<dbReference type="SUPFAM" id="SSF52374">
    <property type="entry name" value="Nucleotidylyl transferase"/>
    <property type="match status" value="1"/>
</dbReference>
<dbReference type="HOGENOM" id="CLU_048437_0_2_10"/>
<keyword evidence="4 15" id="KW-0285">Flavoprotein</keyword>
<keyword evidence="9 15" id="KW-0418">Kinase</keyword>
<dbReference type="STRING" id="694427.Palpr_2756"/>
<evidence type="ECO:0000313" key="18">
    <source>
        <dbReference type="Proteomes" id="UP000008718"/>
    </source>
</evidence>
<dbReference type="InterPro" id="IPR023468">
    <property type="entry name" value="Riboflavin_kinase"/>
</dbReference>
<dbReference type="InterPro" id="IPR014729">
    <property type="entry name" value="Rossmann-like_a/b/a_fold"/>
</dbReference>
<comment type="pathway">
    <text evidence="3 15">Cofactor biosynthesis; FMN biosynthesis; FMN from riboflavin (ATP route): step 1/1.</text>
</comment>
<evidence type="ECO:0000256" key="15">
    <source>
        <dbReference type="PIRNR" id="PIRNR004491"/>
    </source>
</evidence>
<reference key="1">
    <citation type="submission" date="2010-11" db="EMBL/GenBank/DDBJ databases">
        <title>The complete genome of Paludibacter propionicigenes DSM 17365.</title>
        <authorList>
            <consortium name="US DOE Joint Genome Institute (JGI-PGF)"/>
            <person name="Lucas S."/>
            <person name="Copeland A."/>
            <person name="Lapidus A."/>
            <person name="Bruce D."/>
            <person name="Goodwin L."/>
            <person name="Pitluck S."/>
            <person name="Kyrpides N."/>
            <person name="Mavromatis K."/>
            <person name="Ivanova N."/>
            <person name="Munk A.C."/>
            <person name="Brettin T."/>
            <person name="Detter J.C."/>
            <person name="Han C."/>
            <person name="Tapia R."/>
            <person name="Land M."/>
            <person name="Hauser L."/>
            <person name="Markowitz V."/>
            <person name="Cheng J.-F."/>
            <person name="Hugenholtz P."/>
            <person name="Woyke T."/>
            <person name="Wu D."/>
            <person name="Gronow S."/>
            <person name="Wellnitz S."/>
            <person name="Brambilla E."/>
            <person name="Klenk H.-P."/>
            <person name="Eisen J.A."/>
        </authorList>
    </citation>
    <scope>NUCLEOTIDE SEQUENCE</scope>
    <source>
        <strain>WB4</strain>
    </source>
</reference>
<dbReference type="InterPro" id="IPR002606">
    <property type="entry name" value="Riboflavin_kinase_bac"/>
</dbReference>
<dbReference type="OrthoDB" id="9803667at2"/>
<dbReference type="EC" id="2.7.7.2" evidence="15"/>
<dbReference type="InterPro" id="IPR015865">
    <property type="entry name" value="Riboflavin_kinase_bac/euk"/>
</dbReference>
<dbReference type="PANTHER" id="PTHR22749:SF6">
    <property type="entry name" value="RIBOFLAVIN KINASE"/>
    <property type="match status" value="1"/>
</dbReference>
<dbReference type="Pfam" id="PF06574">
    <property type="entry name" value="FAD_syn"/>
    <property type="match status" value="1"/>
</dbReference>
<comment type="catalytic activity">
    <reaction evidence="13 15">
        <text>riboflavin + ATP = FMN + ADP + H(+)</text>
        <dbReference type="Rhea" id="RHEA:14357"/>
        <dbReference type="ChEBI" id="CHEBI:15378"/>
        <dbReference type="ChEBI" id="CHEBI:30616"/>
        <dbReference type="ChEBI" id="CHEBI:57986"/>
        <dbReference type="ChEBI" id="CHEBI:58210"/>
        <dbReference type="ChEBI" id="CHEBI:456216"/>
        <dbReference type="EC" id="2.7.1.26"/>
    </reaction>
</comment>
<evidence type="ECO:0000256" key="7">
    <source>
        <dbReference type="ARBA" id="ARBA00022695"/>
    </source>
</evidence>
<dbReference type="SUPFAM" id="SSF82114">
    <property type="entry name" value="Riboflavin kinase-like"/>
    <property type="match status" value="1"/>
</dbReference>
<evidence type="ECO:0000256" key="11">
    <source>
        <dbReference type="ARBA" id="ARBA00022840"/>
    </source>
</evidence>
<dbReference type="EC" id="2.7.1.26" evidence="15"/>
<keyword evidence="10 15" id="KW-0274">FAD</keyword>
<keyword evidence="5 15" id="KW-0288">FMN</keyword>
<dbReference type="Gene3D" id="2.40.30.30">
    <property type="entry name" value="Riboflavin kinase-like"/>
    <property type="match status" value="1"/>
</dbReference>